<name>A0A080ZXB9_PHYNI</name>
<protein>
    <submittedName>
        <fullName evidence="1">Uncharacterized protein</fullName>
    </submittedName>
</protein>
<dbReference type="EMBL" id="ANJA01002216">
    <property type="protein sequence ID" value="ETO71280.1"/>
    <property type="molecule type" value="Genomic_DNA"/>
</dbReference>
<reference evidence="1 2" key="1">
    <citation type="submission" date="2013-11" db="EMBL/GenBank/DDBJ databases">
        <title>The Genome Sequence of Phytophthora parasitica P1976.</title>
        <authorList>
            <consortium name="The Broad Institute Genomics Platform"/>
            <person name="Russ C."/>
            <person name="Tyler B."/>
            <person name="Panabieres F."/>
            <person name="Shan W."/>
            <person name="Tripathy S."/>
            <person name="Grunwald N."/>
            <person name="Machado M."/>
            <person name="Johnson C.S."/>
            <person name="Walker B."/>
            <person name="Young S."/>
            <person name="Zeng Q."/>
            <person name="Gargeya S."/>
            <person name="Fitzgerald M."/>
            <person name="Haas B."/>
            <person name="Abouelleil A."/>
            <person name="Allen A.W."/>
            <person name="Alvarado L."/>
            <person name="Arachchi H.M."/>
            <person name="Berlin A.M."/>
            <person name="Chapman S.B."/>
            <person name="Gainer-Dewar J."/>
            <person name="Goldberg J."/>
            <person name="Griggs A."/>
            <person name="Gujja S."/>
            <person name="Hansen M."/>
            <person name="Howarth C."/>
            <person name="Imamovic A."/>
            <person name="Ireland A."/>
            <person name="Larimer J."/>
            <person name="McCowan C."/>
            <person name="Murphy C."/>
            <person name="Pearson M."/>
            <person name="Poon T.W."/>
            <person name="Priest M."/>
            <person name="Roberts A."/>
            <person name="Saif S."/>
            <person name="Shea T."/>
            <person name="Sisk P."/>
            <person name="Sykes S."/>
            <person name="Wortman J."/>
            <person name="Nusbaum C."/>
            <person name="Birren B."/>
        </authorList>
    </citation>
    <scope>NUCLEOTIDE SEQUENCE [LARGE SCALE GENOMIC DNA]</scope>
    <source>
        <strain evidence="1 2">P1976</strain>
    </source>
</reference>
<gene>
    <name evidence="1" type="ORF">F444_12358</name>
</gene>
<sequence length="258" mass="29079">LNEPNYSPPLFQTVEQYMKEHACLDNEVLQKVWLTQTTVRSRLIDAHMSVSKCAKVTKVDRSQKFRRQVMARRLTKSGNHEETTVISQPVGAKFARNPDTERIFVCDHANGLRNLRLSEAVYDVERNLRSPEAMASLFEAALAMIKPSDVSAGSEWEGTFQSNLEQIPAGDLYVDETNIMKGAHNLNVGARFKRNPEFTGFDFITLYRTAVVCLGAIPDSPQLEFITQLLSNPSFANSIQQQYKPGVNKRKYIGPGRP</sequence>
<comment type="caution">
    <text evidence="1">The sequence shown here is derived from an EMBL/GenBank/DDBJ whole genome shotgun (WGS) entry which is preliminary data.</text>
</comment>
<dbReference type="AlphaFoldDB" id="A0A080ZXB9"/>
<dbReference type="Proteomes" id="UP000028582">
    <property type="component" value="Unassembled WGS sequence"/>
</dbReference>
<proteinExistence type="predicted"/>
<evidence type="ECO:0000313" key="2">
    <source>
        <dbReference type="Proteomes" id="UP000028582"/>
    </source>
</evidence>
<organism evidence="1 2">
    <name type="scientific">Phytophthora nicotianae P1976</name>
    <dbReference type="NCBI Taxonomy" id="1317066"/>
    <lineage>
        <taxon>Eukaryota</taxon>
        <taxon>Sar</taxon>
        <taxon>Stramenopiles</taxon>
        <taxon>Oomycota</taxon>
        <taxon>Peronosporomycetes</taxon>
        <taxon>Peronosporales</taxon>
        <taxon>Peronosporaceae</taxon>
        <taxon>Phytophthora</taxon>
    </lineage>
</organism>
<evidence type="ECO:0000313" key="1">
    <source>
        <dbReference type="EMBL" id="ETO71280.1"/>
    </source>
</evidence>
<feature type="non-terminal residue" evidence="1">
    <location>
        <position position="1"/>
    </location>
</feature>
<accession>A0A080ZXB9</accession>